<evidence type="ECO:0000256" key="1">
    <source>
        <dbReference type="ARBA" id="ARBA00004141"/>
    </source>
</evidence>
<comment type="subcellular location">
    <subcellularLocation>
        <location evidence="1">Membrane</location>
        <topology evidence="1">Multi-pass membrane protein</topology>
    </subcellularLocation>
</comment>
<feature type="domain" description="Integral membrane bound transporter" evidence="6">
    <location>
        <begin position="24"/>
        <end position="154"/>
    </location>
</feature>
<feature type="transmembrane region" description="Helical" evidence="5">
    <location>
        <begin position="113"/>
        <end position="129"/>
    </location>
</feature>
<evidence type="ECO:0000256" key="3">
    <source>
        <dbReference type="ARBA" id="ARBA00022989"/>
    </source>
</evidence>
<evidence type="ECO:0000256" key="5">
    <source>
        <dbReference type="SAM" id="Phobius"/>
    </source>
</evidence>
<keyword evidence="3 5" id="KW-1133">Transmembrane helix</keyword>
<dbReference type="Pfam" id="PF13515">
    <property type="entry name" value="FUSC_2"/>
    <property type="match status" value="1"/>
</dbReference>
<reference evidence="7 8" key="1">
    <citation type="submission" date="2013-07" db="EMBL/GenBank/DDBJ databases">
        <title>Isolation of Lactococcus garvieae strain TRF1 from the fecal material of a timber rattlesnake.</title>
        <authorList>
            <person name="McLaughlin R.W."/>
            <person name="Cochran P.A."/>
            <person name="Dowd S.E."/>
        </authorList>
    </citation>
    <scope>NUCLEOTIDE SEQUENCE [LARGE SCALE GENOMIC DNA]</scope>
    <source>
        <strain evidence="7 8">TRF1</strain>
    </source>
</reference>
<evidence type="ECO:0000256" key="2">
    <source>
        <dbReference type="ARBA" id="ARBA00022692"/>
    </source>
</evidence>
<dbReference type="PATRIC" id="fig|1380772.3.peg.1796"/>
<dbReference type="InterPro" id="IPR049453">
    <property type="entry name" value="Memb_transporter_dom"/>
</dbReference>
<keyword evidence="4 5" id="KW-0472">Membrane</keyword>
<keyword evidence="2 5" id="KW-0812">Transmembrane</keyword>
<feature type="transmembrane region" description="Helical" evidence="5">
    <location>
        <begin position="86"/>
        <end position="106"/>
    </location>
</feature>
<dbReference type="GO" id="GO:0016020">
    <property type="term" value="C:membrane"/>
    <property type="evidence" value="ECO:0007669"/>
    <property type="project" value="UniProtKB-SubCell"/>
</dbReference>
<dbReference type="Proteomes" id="UP000018692">
    <property type="component" value="Unassembled WGS sequence"/>
</dbReference>
<feature type="transmembrane region" description="Helical" evidence="5">
    <location>
        <begin position="63"/>
        <end position="80"/>
    </location>
</feature>
<evidence type="ECO:0000313" key="7">
    <source>
        <dbReference type="EMBL" id="ETD04168.1"/>
    </source>
</evidence>
<evidence type="ECO:0000259" key="6">
    <source>
        <dbReference type="Pfam" id="PF13515"/>
    </source>
</evidence>
<dbReference type="AlphaFoldDB" id="V8AMW5"/>
<gene>
    <name evidence="7" type="ORF">N568_0109400</name>
</gene>
<accession>V8AMW5</accession>
<evidence type="ECO:0000313" key="8">
    <source>
        <dbReference type="Proteomes" id="UP000018692"/>
    </source>
</evidence>
<proteinExistence type="predicted"/>
<evidence type="ECO:0000256" key="4">
    <source>
        <dbReference type="ARBA" id="ARBA00023136"/>
    </source>
</evidence>
<organism evidence="7 8">
    <name type="scientific">Lactococcus garvieae TRF1</name>
    <dbReference type="NCBI Taxonomy" id="1380772"/>
    <lineage>
        <taxon>Bacteria</taxon>
        <taxon>Bacillati</taxon>
        <taxon>Bacillota</taxon>
        <taxon>Bacilli</taxon>
        <taxon>Lactobacillales</taxon>
        <taxon>Streptococcaceae</taxon>
        <taxon>Lactococcus</taxon>
    </lineage>
</organism>
<feature type="transmembrane region" description="Helical" evidence="5">
    <location>
        <begin position="141"/>
        <end position="159"/>
    </location>
</feature>
<dbReference type="EMBL" id="AVFE01000037">
    <property type="protein sequence ID" value="ETD04168.1"/>
    <property type="molecule type" value="Genomic_DNA"/>
</dbReference>
<comment type="caution">
    <text evidence="7">The sequence shown here is derived from an EMBL/GenBank/DDBJ whole genome shotgun (WGS) entry which is preliminary data.</text>
</comment>
<protein>
    <submittedName>
        <fullName evidence="7">Membrane protein</fullName>
    </submittedName>
</protein>
<sequence length="181" mass="20094">MYINFGKYEISSRLIKKLLALGLVMIIMEIIGQGDSGNMIAGMSALILLGDGVTPHKAAPGRIVGQSFGAILSLVYFFIYDSTGKLFVTKLFLVLFFVLIITIVLLRFNLNSGVFGGITTFLIIVFMIPDGSALSYCLVRIFDSFIGIIVAILVNTFWIEKEIVKVEMKVEEVIENLEKRK</sequence>
<name>V8AMW5_9LACT</name>